<organism evidence="2 3">
    <name type="scientific">Empedobacter falsenii</name>
    <dbReference type="NCBI Taxonomy" id="343874"/>
    <lineage>
        <taxon>Bacteria</taxon>
        <taxon>Pseudomonadati</taxon>
        <taxon>Bacteroidota</taxon>
        <taxon>Flavobacteriia</taxon>
        <taxon>Flavobacteriales</taxon>
        <taxon>Weeksellaceae</taxon>
        <taxon>Empedobacter</taxon>
    </lineage>
</organism>
<evidence type="ECO:0000259" key="1">
    <source>
        <dbReference type="Pfam" id="PF04389"/>
    </source>
</evidence>
<protein>
    <submittedName>
        <fullName evidence="2">M28 family peptidase</fullName>
    </submittedName>
</protein>
<proteinExistence type="predicted"/>
<name>A0A7H9DRJ7_9FLAO</name>
<feature type="domain" description="Peptidase M28" evidence="1">
    <location>
        <begin position="246"/>
        <end position="434"/>
    </location>
</feature>
<dbReference type="Proteomes" id="UP000510643">
    <property type="component" value="Chromosome"/>
</dbReference>
<dbReference type="SUPFAM" id="SSF53187">
    <property type="entry name" value="Zn-dependent exopeptidases"/>
    <property type="match status" value="1"/>
</dbReference>
<dbReference type="GO" id="GO:0006508">
    <property type="term" value="P:proteolysis"/>
    <property type="evidence" value="ECO:0007669"/>
    <property type="project" value="InterPro"/>
</dbReference>
<dbReference type="Pfam" id="PF04389">
    <property type="entry name" value="Peptidase_M28"/>
    <property type="match status" value="1"/>
</dbReference>
<sequence length="441" mass="50213">MDDKMIKMLKIKMILFGLISCFAIAIGNAQTFDQKYFKTILDSLTSNSFAGRGYVENGMTNAGIYLQNEFQKNELKSFSSNYNQMFTFPINVIKDAKLKINGKELKYGIDFIVKPSSKSISKTNLPFYIFDTKAYIESFQSKDKTRDFIVKDDELQKGKHIILPPLVTSVDSIQKYYKQWANIYEKDENQNRAIFRFTSDKLTSSLSQRQSSISEFIISDKFYSKNLKINDYSIDSELNNSFEANNIIGYIDGKNNDSLIVISAHYDHLGKVGQTIFPGASDNASGTAMMMTLMKYYSKHQPNYRTVFTAFAGEEAGILGADYYVNHPLFPLSQIKFLVNLDIMGAGDQGIQVVNGKVFKNQFEKLVELNLTNKYLKEVKTRGESCNSDHCPFYLKGVPSFFIYTLGGKGFYHDPNDTAESLDLSYSEKVYNLLKDFINKL</sequence>
<dbReference type="EMBL" id="CP040908">
    <property type="protein sequence ID" value="QLL57361.1"/>
    <property type="molecule type" value="Genomic_DNA"/>
</dbReference>
<dbReference type="GO" id="GO:0008235">
    <property type="term" value="F:metalloexopeptidase activity"/>
    <property type="evidence" value="ECO:0007669"/>
    <property type="project" value="InterPro"/>
</dbReference>
<dbReference type="Gene3D" id="3.40.630.10">
    <property type="entry name" value="Zn peptidases"/>
    <property type="match status" value="1"/>
</dbReference>
<evidence type="ECO:0000313" key="3">
    <source>
        <dbReference type="Proteomes" id="UP000510643"/>
    </source>
</evidence>
<reference evidence="2 3" key="1">
    <citation type="submission" date="2019-06" db="EMBL/GenBank/DDBJ databases">
        <title>Emergence of pandrug resistant Empedobacter falsenii in China.</title>
        <authorList>
            <person name="Dong N."/>
            <person name="Chen S."/>
            <person name="Zhang R."/>
        </authorList>
    </citation>
    <scope>NUCLEOTIDE SEQUENCE [LARGE SCALE GENOMIC DNA]</scope>
    <source>
        <strain evidence="2 3">1681-1</strain>
    </source>
</reference>
<gene>
    <name evidence="2" type="ORF">FH779_04360</name>
</gene>
<dbReference type="AlphaFoldDB" id="A0A7H9DRJ7"/>
<dbReference type="InterPro" id="IPR007484">
    <property type="entry name" value="Peptidase_M28"/>
</dbReference>
<dbReference type="InterPro" id="IPR045175">
    <property type="entry name" value="M28_fam"/>
</dbReference>
<dbReference type="PANTHER" id="PTHR12147:SF26">
    <property type="entry name" value="PEPTIDASE M28 DOMAIN-CONTAINING PROTEIN"/>
    <property type="match status" value="1"/>
</dbReference>
<dbReference type="KEGG" id="efal:FH779_04360"/>
<evidence type="ECO:0000313" key="2">
    <source>
        <dbReference type="EMBL" id="QLL57361.1"/>
    </source>
</evidence>
<accession>A0A7H9DRJ7</accession>
<keyword evidence="3" id="KW-1185">Reference proteome</keyword>
<dbReference type="PANTHER" id="PTHR12147">
    <property type="entry name" value="METALLOPEPTIDASE M28 FAMILY MEMBER"/>
    <property type="match status" value="1"/>
</dbReference>